<keyword evidence="1" id="KW-1133">Transmembrane helix</keyword>
<gene>
    <name evidence="2" type="ORF">GFD30_20730</name>
</gene>
<reference evidence="2 3" key="1">
    <citation type="submission" date="2019-10" db="EMBL/GenBank/DDBJ databases">
        <title>Glycomyces albidus sp. nov., a novel actinomycete isolated from rhizosphere soil of wheat (Triticum aestivum L.).</title>
        <authorList>
            <person name="Qian L."/>
        </authorList>
    </citation>
    <scope>NUCLEOTIDE SEQUENCE [LARGE SCALE GENOMIC DNA]</scope>
    <source>
        <strain evidence="2 3">NEAU-7082</strain>
    </source>
</reference>
<dbReference type="EMBL" id="WIAO01000032">
    <property type="protein sequence ID" value="MQM27972.1"/>
    <property type="molecule type" value="Genomic_DNA"/>
</dbReference>
<feature type="transmembrane region" description="Helical" evidence="1">
    <location>
        <begin position="248"/>
        <end position="266"/>
    </location>
</feature>
<evidence type="ECO:0000313" key="3">
    <source>
        <dbReference type="Proteomes" id="UP000477750"/>
    </source>
</evidence>
<sequence>MDSSATPAAPPVKPRAPVPVVGAVVLLWLTAAALGWLAAVSTLLTAFRVSTLPPDPVNALAFLEPLLFAAVAAAVGLLAVKVWTGRDWARRVVLLLCAVVLVTALLTRAALDFGSGLAGALAFALLLVLVAVPSTQHWCDRDSPRHSPRIGEREEPPFLVVAELVLLWAAVAAAAYFSAQALRLNEAGETSTRAALALAAAVVVHGALNLALTRRREWARIATAGLSVAYALALVVAAVTALAGGEAWAAPAALAVVPAAFAWALLNAESKSWCRRGGGSAGTDTDTG</sequence>
<comment type="caution">
    <text evidence="2">The sequence shown here is derived from an EMBL/GenBank/DDBJ whole genome shotgun (WGS) entry which is preliminary data.</text>
</comment>
<keyword evidence="3" id="KW-1185">Reference proteome</keyword>
<keyword evidence="1" id="KW-0472">Membrane</keyword>
<evidence type="ECO:0000256" key="1">
    <source>
        <dbReference type="SAM" id="Phobius"/>
    </source>
</evidence>
<feature type="transmembrane region" description="Helical" evidence="1">
    <location>
        <begin position="224"/>
        <end position="242"/>
    </location>
</feature>
<feature type="transmembrane region" description="Helical" evidence="1">
    <location>
        <begin position="59"/>
        <end position="80"/>
    </location>
</feature>
<accession>A0A6L5GE43</accession>
<feature type="transmembrane region" description="Helical" evidence="1">
    <location>
        <begin position="191"/>
        <end position="212"/>
    </location>
</feature>
<feature type="transmembrane region" description="Helical" evidence="1">
    <location>
        <begin position="20"/>
        <end position="47"/>
    </location>
</feature>
<feature type="transmembrane region" description="Helical" evidence="1">
    <location>
        <begin position="92"/>
        <end position="111"/>
    </location>
</feature>
<feature type="transmembrane region" description="Helical" evidence="1">
    <location>
        <begin position="158"/>
        <end position="179"/>
    </location>
</feature>
<dbReference type="AlphaFoldDB" id="A0A6L5GE43"/>
<proteinExistence type="predicted"/>
<protein>
    <submittedName>
        <fullName evidence="2">Uncharacterized protein</fullName>
    </submittedName>
</protein>
<keyword evidence="1" id="KW-0812">Transmembrane</keyword>
<name>A0A6L5GE43_9ACTN</name>
<organism evidence="2 3">
    <name type="scientific">Glycomyces albidus</name>
    <dbReference type="NCBI Taxonomy" id="2656774"/>
    <lineage>
        <taxon>Bacteria</taxon>
        <taxon>Bacillati</taxon>
        <taxon>Actinomycetota</taxon>
        <taxon>Actinomycetes</taxon>
        <taxon>Glycomycetales</taxon>
        <taxon>Glycomycetaceae</taxon>
        <taxon>Glycomyces</taxon>
    </lineage>
</organism>
<dbReference type="Proteomes" id="UP000477750">
    <property type="component" value="Unassembled WGS sequence"/>
</dbReference>
<dbReference type="RefSeq" id="WP_153027087.1">
    <property type="nucleotide sequence ID" value="NZ_WIAO01000032.1"/>
</dbReference>
<evidence type="ECO:0000313" key="2">
    <source>
        <dbReference type="EMBL" id="MQM27972.1"/>
    </source>
</evidence>
<feature type="transmembrane region" description="Helical" evidence="1">
    <location>
        <begin position="117"/>
        <end position="138"/>
    </location>
</feature>